<dbReference type="SUPFAM" id="SSF53448">
    <property type="entry name" value="Nucleotide-diphospho-sugar transferases"/>
    <property type="match status" value="1"/>
</dbReference>
<keyword evidence="13" id="KW-1185">Reference proteome</keyword>
<evidence type="ECO:0000256" key="2">
    <source>
        <dbReference type="ARBA" id="ARBA00008661"/>
    </source>
</evidence>
<keyword evidence="9" id="KW-0472">Membrane</keyword>
<keyword evidence="7" id="KW-1133">Transmembrane helix</keyword>
<reference evidence="13" key="1">
    <citation type="submission" date="2022-10" db="EMBL/GenBank/DDBJ databases">
        <title>Genome assembly of Pristionchus species.</title>
        <authorList>
            <person name="Yoshida K."/>
            <person name="Sommer R.J."/>
        </authorList>
    </citation>
    <scope>NUCLEOTIDE SEQUENCE [LARGE SCALE GENOMIC DNA]</scope>
    <source>
        <strain evidence="13">RS5460</strain>
    </source>
</reference>
<evidence type="ECO:0000256" key="3">
    <source>
        <dbReference type="ARBA" id="ARBA00022676"/>
    </source>
</evidence>
<dbReference type="GO" id="GO:0000139">
    <property type="term" value="C:Golgi membrane"/>
    <property type="evidence" value="ECO:0007669"/>
    <property type="project" value="UniProtKB-SubCell"/>
</dbReference>
<evidence type="ECO:0000256" key="4">
    <source>
        <dbReference type="ARBA" id="ARBA00022679"/>
    </source>
</evidence>
<comment type="caution">
    <text evidence="12">The sequence shown here is derived from an EMBL/GenBank/DDBJ whole genome shotgun (WGS) entry which is preliminary data.</text>
</comment>
<keyword evidence="3 10" id="KW-0328">Glycosyltransferase</keyword>
<feature type="chain" id="PRO_5042947158" description="Hexosyltransferase" evidence="11">
    <location>
        <begin position="19"/>
        <end position="317"/>
    </location>
</feature>
<evidence type="ECO:0000256" key="10">
    <source>
        <dbReference type="RuleBase" id="RU363063"/>
    </source>
</evidence>
<dbReference type="PANTHER" id="PTHR11214">
    <property type="entry name" value="BETA-1,3-N-ACETYLGLUCOSAMINYLTRANSFERASE"/>
    <property type="match status" value="1"/>
</dbReference>
<keyword evidence="4" id="KW-0808">Transferase</keyword>
<evidence type="ECO:0000256" key="7">
    <source>
        <dbReference type="ARBA" id="ARBA00022989"/>
    </source>
</evidence>
<evidence type="ECO:0000256" key="11">
    <source>
        <dbReference type="SAM" id="SignalP"/>
    </source>
</evidence>
<gene>
    <name evidence="12" type="ORF">PMAYCL1PPCAC_02355</name>
</gene>
<feature type="signal peptide" evidence="11">
    <location>
        <begin position="1"/>
        <end position="18"/>
    </location>
</feature>
<proteinExistence type="inferred from homology"/>
<dbReference type="PANTHER" id="PTHR11214:SF364">
    <property type="entry name" value="HEXOSYLTRANSFERASE"/>
    <property type="match status" value="1"/>
</dbReference>
<name>A0AAN4Z7Y5_9BILA</name>
<dbReference type="InterPro" id="IPR002659">
    <property type="entry name" value="Glyco_trans_31"/>
</dbReference>
<dbReference type="EC" id="2.4.1.-" evidence="10"/>
<keyword evidence="11" id="KW-0732">Signal</keyword>
<keyword evidence="8 10" id="KW-0333">Golgi apparatus</keyword>
<protein>
    <recommendedName>
        <fullName evidence="10">Hexosyltransferase</fullName>
        <ecNumber evidence="10">2.4.1.-</ecNumber>
    </recommendedName>
</protein>
<evidence type="ECO:0000256" key="6">
    <source>
        <dbReference type="ARBA" id="ARBA00022968"/>
    </source>
</evidence>
<evidence type="ECO:0000256" key="8">
    <source>
        <dbReference type="ARBA" id="ARBA00023034"/>
    </source>
</evidence>
<comment type="similarity">
    <text evidence="2 10">Belongs to the glycosyltransferase 31 family.</text>
</comment>
<keyword evidence="6" id="KW-0735">Signal-anchor</keyword>
<dbReference type="GO" id="GO:0006493">
    <property type="term" value="P:protein O-linked glycosylation"/>
    <property type="evidence" value="ECO:0007669"/>
    <property type="project" value="TreeGrafter"/>
</dbReference>
<dbReference type="InterPro" id="IPR029044">
    <property type="entry name" value="Nucleotide-diphossugar_trans"/>
</dbReference>
<evidence type="ECO:0000256" key="1">
    <source>
        <dbReference type="ARBA" id="ARBA00004323"/>
    </source>
</evidence>
<evidence type="ECO:0000313" key="12">
    <source>
        <dbReference type="EMBL" id="GMR32160.1"/>
    </source>
</evidence>
<dbReference type="GO" id="GO:0016758">
    <property type="term" value="F:hexosyltransferase activity"/>
    <property type="evidence" value="ECO:0007669"/>
    <property type="project" value="InterPro"/>
</dbReference>
<accession>A0AAN4Z7Y5</accession>
<dbReference type="Gene3D" id="3.90.550.50">
    <property type="match status" value="1"/>
</dbReference>
<evidence type="ECO:0000256" key="9">
    <source>
        <dbReference type="ARBA" id="ARBA00023136"/>
    </source>
</evidence>
<dbReference type="Proteomes" id="UP001328107">
    <property type="component" value="Unassembled WGS sequence"/>
</dbReference>
<keyword evidence="5" id="KW-0812">Transmembrane</keyword>
<feature type="non-terminal residue" evidence="12">
    <location>
        <position position="1"/>
    </location>
</feature>
<dbReference type="EMBL" id="BTRK01000001">
    <property type="protein sequence ID" value="GMR32160.1"/>
    <property type="molecule type" value="Genomic_DNA"/>
</dbReference>
<evidence type="ECO:0000256" key="5">
    <source>
        <dbReference type="ARBA" id="ARBA00022692"/>
    </source>
</evidence>
<organism evidence="12 13">
    <name type="scientific">Pristionchus mayeri</name>
    <dbReference type="NCBI Taxonomy" id="1317129"/>
    <lineage>
        <taxon>Eukaryota</taxon>
        <taxon>Metazoa</taxon>
        <taxon>Ecdysozoa</taxon>
        <taxon>Nematoda</taxon>
        <taxon>Chromadorea</taxon>
        <taxon>Rhabditida</taxon>
        <taxon>Rhabditina</taxon>
        <taxon>Diplogasteromorpha</taxon>
        <taxon>Diplogasteroidea</taxon>
        <taxon>Neodiplogasteridae</taxon>
        <taxon>Pristionchus</taxon>
    </lineage>
</organism>
<dbReference type="AlphaFoldDB" id="A0AAN4Z7Y5"/>
<evidence type="ECO:0000313" key="13">
    <source>
        <dbReference type="Proteomes" id="UP001328107"/>
    </source>
</evidence>
<comment type="subcellular location">
    <subcellularLocation>
        <location evidence="1 10">Golgi apparatus membrane</location>
        <topology evidence="1 10">Single-pass type II membrane protein</topology>
    </subcellularLocation>
</comment>
<dbReference type="Pfam" id="PF01762">
    <property type="entry name" value="Galactosyl_T"/>
    <property type="match status" value="1"/>
</dbReference>
<sequence length="317" mass="37290">LLLFLSFFFLFISTLSSSLYYNCPRVHSSFGLFPIVILNHSDVSSDPKRDLEVSFLISPNHSLALCHSHLVVVHSHVKNVLERRRLRRTFESVSLSFRLLFVLGMESVESVEDLREERRMFDDLLVIDVIEDYHNITYKAQSWIRYLDEECRDVRWIVKMDDDVEVDPPLLSSLLRSHRHYSRVLMGRVYLNNRVMRNRHSKWYLSPSEFSSSSLGEYLQGMSYVMSGDLLPSLRENIDRVQYLWMDDWYVTHALLNGTSASLVDISLHIGSANSREEVEGLRRRGHSLIFMHLRPKEDFPLSERNRIWNEMKKSCD</sequence>